<dbReference type="InterPro" id="IPR011059">
    <property type="entry name" value="Metal-dep_hydrolase_composite"/>
</dbReference>
<evidence type="ECO:0000313" key="4">
    <source>
        <dbReference type="Proteomes" id="UP000070414"/>
    </source>
</evidence>
<comment type="caution">
    <text evidence="3">The sequence shown here is derived from an EMBL/GenBank/DDBJ whole genome shotgun (WGS) entry which is preliminary data.</text>
</comment>
<feature type="domain" description="Amidohydrolase-related" evidence="2">
    <location>
        <begin position="54"/>
        <end position="413"/>
    </location>
</feature>
<reference evidence="3 4" key="1">
    <citation type="journal article" date="2016" name="Sci. Rep.">
        <title>Metabolic traits of an uncultured archaeal lineage -MSBL1- from brine pools of the Red Sea.</title>
        <authorList>
            <person name="Mwirichia R."/>
            <person name="Alam I."/>
            <person name="Rashid M."/>
            <person name="Vinu M."/>
            <person name="Ba-Alawi W."/>
            <person name="Anthony Kamau A."/>
            <person name="Kamanda Ngugi D."/>
            <person name="Goker M."/>
            <person name="Klenk H.P."/>
            <person name="Bajic V."/>
            <person name="Stingl U."/>
        </authorList>
    </citation>
    <scope>NUCLEOTIDE SEQUENCE [LARGE SCALE GENOMIC DNA]</scope>
    <source>
        <strain evidence="3">SCGC-AAA259I14</strain>
    </source>
</reference>
<dbReference type="SUPFAM" id="SSF51338">
    <property type="entry name" value="Composite domain of metallo-dependent hydrolases"/>
    <property type="match status" value="1"/>
</dbReference>
<gene>
    <name evidence="3" type="ORF">AKJ38_00270</name>
</gene>
<name>A0A133UUH7_9EURY</name>
<dbReference type="GO" id="GO:0016810">
    <property type="term" value="F:hydrolase activity, acting on carbon-nitrogen (but not peptide) bonds"/>
    <property type="evidence" value="ECO:0007669"/>
    <property type="project" value="InterPro"/>
</dbReference>
<keyword evidence="4" id="KW-1185">Reference proteome</keyword>
<dbReference type="Gene3D" id="2.30.40.10">
    <property type="entry name" value="Urease, subunit C, domain 1"/>
    <property type="match status" value="1"/>
</dbReference>
<dbReference type="AlphaFoldDB" id="A0A133UUH7"/>
<evidence type="ECO:0000259" key="2">
    <source>
        <dbReference type="Pfam" id="PF01979"/>
    </source>
</evidence>
<dbReference type="Pfam" id="PF01979">
    <property type="entry name" value="Amidohydro_1"/>
    <property type="match status" value="1"/>
</dbReference>
<proteinExistence type="predicted"/>
<evidence type="ECO:0000313" key="3">
    <source>
        <dbReference type="EMBL" id="KXA97790.1"/>
    </source>
</evidence>
<dbReference type="InterPro" id="IPR032466">
    <property type="entry name" value="Metal_Hydrolase"/>
</dbReference>
<accession>A0A133UUH7</accession>
<dbReference type="EMBL" id="LHXS01000002">
    <property type="protein sequence ID" value="KXA97790.1"/>
    <property type="molecule type" value="Genomic_DNA"/>
</dbReference>
<dbReference type="SUPFAM" id="SSF51556">
    <property type="entry name" value="Metallo-dependent hydrolases"/>
    <property type="match status" value="1"/>
</dbReference>
<dbReference type="PANTHER" id="PTHR43794:SF11">
    <property type="entry name" value="AMIDOHYDROLASE-RELATED DOMAIN-CONTAINING PROTEIN"/>
    <property type="match status" value="1"/>
</dbReference>
<dbReference type="InterPro" id="IPR050287">
    <property type="entry name" value="MTA/SAH_deaminase"/>
</dbReference>
<dbReference type="PANTHER" id="PTHR43794">
    <property type="entry name" value="AMINOHYDROLASE SSNA-RELATED"/>
    <property type="match status" value="1"/>
</dbReference>
<dbReference type="InterPro" id="IPR006680">
    <property type="entry name" value="Amidohydro-rel"/>
</dbReference>
<keyword evidence="1" id="KW-0378">Hydrolase</keyword>
<sequence length="454" mass="50871">MAYGKYVIPVDEKRKIIEDGGVVYEGDKIVDVGDRKRLEKSYEIEEKFGGEGKVIIPGLINTHSHLQLSIARGFSDGMNLMELKKLLTEIGEYTSDRLSYLSSLISLIELVKNGVTTTLDIDPGRETGAEALAEIKSRGIVSEAMRDRILGEREGELMSTEEALKKGEILVKRWNDAEEGRIKAWFGPYTELLTSLELLERTSRLAEEYNTGIHIHLAESFETQSIIKREYGKRIFEYAKEIGFLGSNVLAAHCCWLSEKEIKIISEEEVKVSHSPVAEMKLADGVTPVPQLLSYGVNVSTSTDAPVANNGYDLLNDAKVGALLQRVQYPYEAATISPWKALEMITIEAAKSLLLEDEIGSLEKGKQADITILDIDKPYYFPTVNRPCMNILENLIFSGSGRDVETVIIDGNTILEDREVQTLDEEKVKKEASRKAIALYEELNEETNFFKKTF</sequence>
<evidence type="ECO:0000256" key="1">
    <source>
        <dbReference type="ARBA" id="ARBA00022801"/>
    </source>
</evidence>
<dbReference type="Gene3D" id="3.20.20.140">
    <property type="entry name" value="Metal-dependent hydrolases"/>
    <property type="match status" value="1"/>
</dbReference>
<protein>
    <recommendedName>
        <fullName evidence="2">Amidohydrolase-related domain-containing protein</fullName>
    </recommendedName>
</protein>
<dbReference type="Proteomes" id="UP000070414">
    <property type="component" value="Unassembled WGS sequence"/>
</dbReference>
<organism evidence="3 4">
    <name type="scientific">candidate division MSBL1 archaeon SCGC-AAA259I14</name>
    <dbReference type="NCBI Taxonomy" id="1698268"/>
    <lineage>
        <taxon>Archaea</taxon>
        <taxon>Methanobacteriati</taxon>
        <taxon>Methanobacteriota</taxon>
        <taxon>candidate division MSBL1</taxon>
    </lineage>
</organism>